<reference evidence="4 5" key="1">
    <citation type="submission" date="2015-06" db="EMBL/GenBank/DDBJ databases">
        <title>Draft Genome of Serratia marcescens Strain AH0650_Sm1.</title>
        <authorList>
            <person name="Wan Y."/>
            <person name="Gorrie C."/>
            <person name="Holt K."/>
        </authorList>
    </citation>
    <scope>NUCLEOTIDE SEQUENCE [LARGE SCALE GENOMIC DNA]</scope>
    <source>
        <strain evidence="4 5">AH0650_Sm1</strain>
    </source>
</reference>
<dbReference type="Gene3D" id="3.40.50.2000">
    <property type="entry name" value="Glycogen Phosphorylase B"/>
    <property type="match status" value="2"/>
</dbReference>
<dbReference type="InterPro" id="IPR001296">
    <property type="entry name" value="Glyco_trans_1"/>
</dbReference>
<dbReference type="Proteomes" id="UP000037482">
    <property type="component" value="Unassembled WGS sequence"/>
</dbReference>
<proteinExistence type="predicted"/>
<dbReference type="PANTHER" id="PTHR46401:SF2">
    <property type="entry name" value="GLYCOSYLTRANSFERASE WBBK-RELATED"/>
    <property type="match status" value="1"/>
</dbReference>
<evidence type="ECO:0000256" key="1">
    <source>
        <dbReference type="ARBA" id="ARBA00022679"/>
    </source>
</evidence>
<dbReference type="InterPro" id="IPR028098">
    <property type="entry name" value="Glyco_trans_4-like_N"/>
</dbReference>
<dbReference type="RefSeq" id="WP_072070342.1">
    <property type="nucleotide sequence ID" value="NZ_LFJS01000012.1"/>
</dbReference>
<evidence type="ECO:0000313" key="5">
    <source>
        <dbReference type="Proteomes" id="UP000037482"/>
    </source>
</evidence>
<dbReference type="CDD" id="cd03809">
    <property type="entry name" value="GT4_MtfB-like"/>
    <property type="match status" value="1"/>
</dbReference>
<evidence type="ECO:0008006" key="6">
    <source>
        <dbReference type="Google" id="ProtNLM"/>
    </source>
</evidence>
<dbReference type="SUPFAM" id="SSF53756">
    <property type="entry name" value="UDP-Glycosyltransferase/glycogen phosphorylase"/>
    <property type="match status" value="1"/>
</dbReference>
<feature type="domain" description="Glycosyl transferase family 1" evidence="2">
    <location>
        <begin position="173"/>
        <end position="331"/>
    </location>
</feature>
<protein>
    <recommendedName>
        <fullName evidence="6">Glycosyltransferase family 1 protein</fullName>
    </recommendedName>
</protein>
<dbReference type="PANTHER" id="PTHR46401">
    <property type="entry name" value="GLYCOSYLTRANSFERASE WBBK-RELATED"/>
    <property type="match status" value="1"/>
</dbReference>
<keyword evidence="1" id="KW-0808">Transferase</keyword>
<sequence>MIYVNARFLTQEVTGVQRFAEMISLSLNNKINNITFLCPSGVLRESVGKKLNVKLIGNCQGHFWEQVELPLFLKKNGSPLLINLGSTGPIFYRNKIVTHHDITYLKYPRSYSVAFLIFYKIVMPFILRTSRHLITVSQFSREEIVNAYNYPKENISVVYNATDESFRPASITETPNDDRYLLSVSSRNYHKNHHGMIGAFKRALQISPENKNIKIKIIGKTARSFSKQGYALECNSDNIEFLGRVNDEELINLYQNATAFIFPSFYEGFGIPPLEAQSCGCPVISSNAASMPEVLAESVLYFDPHSLEDMSEKINRIMMDENLRGSLSQKGLKNTRRFSWEKSAEELIKIINKFV</sequence>
<name>A0A656VGT6_SERMA</name>
<dbReference type="EMBL" id="LFJS01000012">
    <property type="protein sequence ID" value="KMU51446.1"/>
    <property type="molecule type" value="Genomic_DNA"/>
</dbReference>
<feature type="domain" description="Glycosyltransferase subfamily 4-like N-terminal" evidence="3">
    <location>
        <begin position="94"/>
        <end position="165"/>
    </location>
</feature>
<evidence type="ECO:0000313" key="4">
    <source>
        <dbReference type="EMBL" id="KMU51446.1"/>
    </source>
</evidence>
<gene>
    <name evidence="4" type="ORF">AB868_02189</name>
</gene>
<dbReference type="Pfam" id="PF13439">
    <property type="entry name" value="Glyco_transf_4"/>
    <property type="match status" value="1"/>
</dbReference>
<evidence type="ECO:0000259" key="2">
    <source>
        <dbReference type="Pfam" id="PF00534"/>
    </source>
</evidence>
<dbReference type="Pfam" id="PF00534">
    <property type="entry name" value="Glycos_transf_1"/>
    <property type="match status" value="1"/>
</dbReference>
<dbReference type="GO" id="GO:0009103">
    <property type="term" value="P:lipopolysaccharide biosynthetic process"/>
    <property type="evidence" value="ECO:0007669"/>
    <property type="project" value="TreeGrafter"/>
</dbReference>
<organism evidence="4 5">
    <name type="scientific">Serratia marcescens</name>
    <dbReference type="NCBI Taxonomy" id="615"/>
    <lineage>
        <taxon>Bacteria</taxon>
        <taxon>Pseudomonadati</taxon>
        <taxon>Pseudomonadota</taxon>
        <taxon>Gammaproteobacteria</taxon>
        <taxon>Enterobacterales</taxon>
        <taxon>Yersiniaceae</taxon>
        <taxon>Serratia</taxon>
    </lineage>
</organism>
<dbReference type="AlphaFoldDB" id="A0A656VGT6"/>
<evidence type="ECO:0000259" key="3">
    <source>
        <dbReference type="Pfam" id="PF13439"/>
    </source>
</evidence>
<accession>A0A656VGT6</accession>
<dbReference type="GO" id="GO:0016757">
    <property type="term" value="F:glycosyltransferase activity"/>
    <property type="evidence" value="ECO:0007669"/>
    <property type="project" value="InterPro"/>
</dbReference>
<comment type="caution">
    <text evidence="4">The sequence shown here is derived from an EMBL/GenBank/DDBJ whole genome shotgun (WGS) entry which is preliminary data.</text>
</comment>